<dbReference type="InterPro" id="IPR036047">
    <property type="entry name" value="F-box-like_dom_sf"/>
</dbReference>
<accession>A0A835H2I1</accession>
<dbReference type="InterPro" id="IPR050232">
    <property type="entry name" value="FBL13/AtMIF1-like"/>
</dbReference>
<proteinExistence type="predicted"/>
<comment type="caution">
    <text evidence="2">The sequence shown here is derived from an EMBL/GenBank/DDBJ whole genome shotgun (WGS) entry which is preliminary data.</text>
</comment>
<dbReference type="Pfam" id="PF24758">
    <property type="entry name" value="LRR_At5g56370"/>
    <property type="match status" value="1"/>
</dbReference>
<evidence type="ECO:0000259" key="1">
    <source>
        <dbReference type="PROSITE" id="PS50181"/>
    </source>
</evidence>
<evidence type="ECO:0000313" key="2">
    <source>
        <dbReference type="EMBL" id="KAF9590442.1"/>
    </source>
</evidence>
<dbReference type="PANTHER" id="PTHR31900:SF30">
    <property type="entry name" value="SUPERFAMILY PROTEIN, PUTATIVE-RELATED"/>
    <property type="match status" value="1"/>
</dbReference>
<gene>
    <name evidence="2" type="ORF">IFM89_035277</name>
</gene>
<sequence length="205" mass="23818">MEPNNNEREDRLSKLPEAVLQHILSFLDMRIVYETRKLSRMFQHLWLTIHSLHFDQVFQASLTKPVPVKGSNLRFTDFVENVLKARIHNRDDNVVLFHLVWNELCDSSLFKSFINTALKLNVQDLDLQFVPKNGVFELPDNLFTSKCLKSFKLSKGVGGLKFRVHLPDNFSLPELTTLHLGFIEDSFEKFFSGCPYLETLSLEEC</sequence>
<reference evidence="2 3" key="1">
    <citation type="submission" date="2020-10" db="EMBL/GenBank/DDBJ databases">
        <title>The Coptis chinensis genome and diversification of protoberbering-type alkaloids.</title>
        <authorList>
            <person name="Wang B."/>
            <person name="Shu S."/>
            <person name="Song C."/>
            <person name="Liu Y."/>
        </authorList>
    </citation>
    <scope>NUCLEOTIDE SEQUENCE [LARGE SCALE GENOMIC DNA]</scope>
    <source>
        <strain evidence="2">HL-2020</strain>
        <tissue evidence="2">Leaf</tissue>
    </source>
</reference>
<dbReference type="EMBL" id="JADFTS010000009">
    <property type="protein sequence ID" value="KAF9590442.1"/>
    <property type="molecule type" value="Genomic_DNA"/>
</dbReference>
<evidence type="ECO:0000313" key="3">
    <source>
        <dbReference type="Proteomes" id="UP000631114"/>
    </source>
</evidence>
<dbReference type="SUPFAM" id="SSF52047">
    <property type="entry name" value="RNI-like"/>
    <property type="match status" value="1"/>
</dbReference>
<dbReference type="Pfam" id="PF00646">
    <property type="entry name" value="F-box"/>
    <property type="match status" value="1"/>
</dbReference>
<dbReference type="InterPro" id="IPR001810">
    <property type="entry name" value="F-box_dom"/>
</dbReference>
<organism evidence="2 3">
    <name type="scientific">Coptis chinensis</name>
    <dbReference type="NCBI Taxonomy" id="261450"/>
    <lineage>
        <taxon>Eukaryota</taxon>
        <taxon>Viridiplantae</taxon>
        <taxon>Streptophyta</taxon>
        <taxon>Embryophyta</taxon>
        <taxon>Tracheophyta</taxon>
        <taxon>Spermatophyta</taxon>
        <taxon>Magnoliopsida</taxon>
        <taxon>Ranunculales</taxon>
        <taxon>Ranunculaceae</taxon>
        <taxon>Coptidoideae</taxon>
        <taxon>Coptis</taxon>
    </lineage>
</organism>
<dbReference type="Proteomes" id="UP000631114">
    <property type="component" value="Unassembled WGS sequence"/>
</dbReference>
<dbReference type="OrthoDB" id="1848700at2759"/>
<protein>
    <recommendedName>
        <fullName evidence="1">F-box domain-containing protein</fullName>
    </recommendedName>
</protein>
<feature type="domain" description="F-box" evidence="1">
    <location>
        <begin position="9"/>
        <end position="57"/>
    </location>
</feature>
<dbReference type="AlphaFoldDB" id="A0A835H2I1"/>
<dbReference type="PROSITE" id="PS50181">
    <property type="entry name" value="FBOX"/>
    <property type="match status" value="1"/>
</dbReference>
<dbReference type="SUPFAM" id="SSF81383">
    <property type="entry name" value="F-box domain"/>
    <property type="match status" value="1"/>
</dbReference>
<name>A0A835H2I1_9MAGN</name>
<keyword evidence="3" id="KW-1185">Reference proteome</keyword>
<dbReference type="InterPro" id="IPR055411">
    <property type="entry name" value="LRR_FXL15/At3g58940/PEG3-like"/>
</dbReference>
<dbReference type="PANTHER" id="PTHR31900">
    <property type="entry name" value="F-BOX/RNI SUPERFAMILY PROTEIN-RELATED"/>
    <property type="match status" value="1"/>
</dbReference>
<dbReference type="Gene3D" id="1.20.1280.50">
    <property type="match status" value="1"/>
</dbReference>